<evidence type="ECO:0000259" key="2">
    <source>
        <dbReference type="PROSITE" id="PS50056"/>
    </source>
</evidence>
<dbReference type="InterPro" id="IPR000387">
    <property type="entry name" value="Tyr_Pase_dom"/>
</dbReference>
<proteinExistence type="inferred from homology"/>
<sequence>MVPVLLLRSAAIRSAPLAAGRVIAYLRCMTRITPLEGVHNFRHFHGYEGRDGARVKDGLYRSGHFSRASDNDWNHIGGLGIRVVADLRKPRERTNEPSNWPDPIAPRVLASDKGDAGEPPHLRFLRMGVHTPDGVRDYMLSAYRRIPMEEGNMDVYRDAYRALATGDAEAGFLVHCAAGKDRTGIFCALVLDELGVDRDTVIADYEMTNQAVNFDAIIPRIRERVLADYGQAMEPDMMRVFLGVDGDYLRQAFETMGGVDHYVREHLGITEDERAALRARWLTG</sequence>
<dbReference type="EMBL" id="RBIM01000001">
    <property type="protein sequence ID" value="RKR03773.1"/>
    <property type="molecule type" value="Genomic_DNA"/>
</dbReference>
<organism evidence="3 4">
    <name type="scientific">Maricaulis maris</name>
    <dbReference type="NCBI Taxonomy" id="74318"/>
    <lineage>
        <taxon>Bacteria</taxon>
        <taxon>Pseudomonadati</taxon>
        <taxon>Pseudomonadota</taxon>
        <taxon>Alphaproteobacteria</taxon>
        <taxon>Maricaulales</taxon>
        <taxon>Maricaulaceae</taxon>
        <taxon>Maricaulis</taxon>
    </lineage>
</organism>
<protein>
    <submittedName>
        <fullName evidence="3">Protein tyrosine/serine phosphatase</fullName>
    </submittedName>
</protein>
<dbReference type="InterPro" id="IPR016130">
    <property type="entry name" value="Tyr_Pase_AS"/>
</dbReference>
<name>A0A495DLG4_9PROT</name>
<dbReference type="Gene3D" id="3.90.190.10">
    <property type="entry name" value="Protein tyrosine phosphatase superfamily"/>
    <property type="match status" value="1"/>
</dbReference>
<reference evidence="3 4" key="1">
    <citation type="submission" date="2018-10" db="EMBL/GenBank/DDBJ databases">
        <title>Genomic Encyclopedia of Type Strains, Phase IV (KMG-IV): sequencing the most valuable type-strain genomes for metagenomic binning, comparative biology and taxonomic classification.</title>
        <authorList>
            <person name="Goeker M."/>
        </authorList>
    </citation>
    <scope>NUCLEOTIDE SEQUENCE [LARGE SCALE GENOMIC DNA]</scope>
    <source>
        <strain evidence="3 4">DSM 4734</strain>
    </source>
</reference>
<dbReference type="Pfam" id="PF13350">
    <property type="entry name" value="Y_phosphatase3"/>
    <property type="match status" value="1"/>
</dbReference>
<comment type="caution">
    <text evidence="3">The sequence shown here is derived from an EMBL/GenBank/DDBJ whole genome shotgun (WGS) entry which is preliminary data.</text>
</comment>
<gene>
    <name evidence="3" type="ORF">C7435_0212</name>
</gene>
<dbReference type="InterPro" id="IPR026893">
    <property type="entry name" value="Tyr/Ser_Pase_IphP-type"/>
</dbReference>
<dbReference type="InterPro" id="IPR029021">
    <property type="entry name" value="Prot-tyrosine_phosphatase-like"/>
</dbReference>
<dbReference type="Proteomes" id="UP000273675">
    <property type="component" value="Unassembled WGS sequence"/>
</dbReference>
<evidence type="ECO:0000313" key="3">
    <source>
        <dbReference type="EMBL" id="RKR03773.1"/>
    </source>
</evidence>
<dbReference type="PANTHER" id="PTHR31126">
    <property type="entry name" value="TYROSINE-PROTEIN PHOSPHATASE"/>
    <property type="match status" value="1"/>
</dbReference>
<accession>A0A495DLG4</accession>
<dbReference type="PANTHER" id="PTHR31126:SF1">
    <property type="entry name" value="TYROSINE SPECIFIC PROTEIN PHOSPHATASES DOMAIN-CONTAINING PROTEIN"/>
    <property type="match status" value="1"/>
</dbReference>
<dbReference type="AlphaFoldDB" id="A0A495DLG4"/>
<feature type="domain" description="Tyrosine specific protein phosphatases" evidence="2">
    <location>
        <begin position="150"/>
        <end position="202"/>
    </location>
</feature>
<evidence type="ECO:0000313" key="4">
    <source>
        <dbReference type="Proteomes" id="UP000273675"/>
    </source>
</evidence>
<comment type="similarity">
    <text evidence="1">Belongs to the protein-tyrosine phosphatase family.</text>
</comment>
<evidence type="ECO:0000256" key="1">
    <source>
        <dbReference type="ARBA" id="ARBA00009580"/>
    </source>
</evidence>
<dbReference type="PROSITE" id="PS50056">
    <property type="entry name" value="TYR_PHOSPHATASE_2"/>
    <property type="match status" value="1"/>
</dbReference>
<dbReference type="SUPFAM" id="SSF52799">
    <property type="entry name" value="(Phosphotyrosine protein) phosphatases II"/>
    <property type="match status" value="1"/>
</dbReference>
<dbReference type="GO" id="GO:0004721">
    <property type="term" value="F:phosphoprotein phosphatase activity"/>
    <property type="evidence" value="ECO:0007669"/>
    <property type="project" value="InterPro"/>
</dbReference>
<dbReference type="PROSITE" id="PS00383">
    <property type="entry name" value="TYR_PHOSPHATASE_1"/>
    <property type="match status" value="1"/>
</dbReference>